<dbReference type="Proteomes" id="UP000291819">
    <property type="component" value="Unassembled WGS sequence"/>
</dbReference>
<organism evidence="2 3">
    <name type="scientific">Pedobacter kyonggii</name>
    <dbReference type="NCBI Taxonomy" id="1926871"/>
    <lineage>
        <taxon>Bacteria</taxon>
        <taxon>Pseudomonadati</taxon>
        <taxon>Bacteroidota</taxon>
        <taxon>Sphingobacteriia</taxon>
        <taxon>Sphingobacteriales</taxon>
        <taxon>Sphingobacteriaceae</taxon>
        <taxon>Pedobacter</taxon>
    </lineage>
</organism>
<evidence type="ECO:0000313" key="3">
    <source>
        <dbReference type="Proteomes" id="UP000291819"/>
    </source>
</evidence>
<dbReference type="InterPro" id="IPR016064">
    <property type="entry name" value="NAD/diacylglycerol_kinase_sf"/>
</dbReference>
<dbReference type="Pfam" id="PF19279">
    <property type="entry name" value="YegS_C"/>
    <property type="match status" value="1"/>
</dbReference>
<dbReference type="InterPro" id="IPR001206">
    <property type="entry name" value="Diacylglycerol_kinase_cat_dom"/>
</dbReference>
<evidence type="ECO:0000259" key="1">
    <source>
        <dbReference type="PROSITE" id="PS50146"/>
    </source>
</evidence>
<dbReference type="Gene3D" id="2.60.200.40">
    <property type="match status" value="1"/>
</dbReference>
<keyword evidence="2" id="KW-0418">Kinase</keyword>
<dbReference type="RefSeq" id="WP_131029635.1">
    <property type="nucleotide sequence ID" value="NZ_SIXF01000006.1"/>
</dbReference>
<comment type="caution">
    <text evidence="2">The sequence shown here is derived from an EMBL/GenBank/DDBJ whole genome shotgun (WGS) entry which is preliminary data.</text>
</comment>
<sequence length="306" mass="34480">MKKPAPLVHVIHNPGAGQQKHSEKKLSSAIERHGFSIDYASSEKRSLKDIRPETSFIAIAGGDGTIKKTIIKLLDKKLRYKRPVALLPFGTANNIATSLGISDDLDRNIASWSNYNLRKFDIGQVTGTTEPLFFIESFGFGIFPKLMQKLEDMDTTAIKTAEDEFKIALDSLLAITETYAAHTCSIELPNEKIRKKCIMVEIMNISRLGPNLRLSEHADPSDGFFDVVIVEENQREILKNYIAEIAKGKDIVFPMPPIRTKHLKIKWNGKDAHVDDQLINDIKKSRLKVNLMHSLVEIMVESEKLK</sequence>
<dbReference type="Pfam" id="PF00781">
    <property type="entry name" value="DAGK_cat"/>
    <property type="match status" value="1"/>
</dbReference>
<dbReference type="SMART" id="SM00046">
    <property type="entry name" value="DAGKc"/>
    <property type="match status" value="1"/>
</dbReference>
<dbReference type="PROSITE" id="PS50146">
    <property type="entry name" value="DAGK"/>
    <property type="match status" value="1"/>
</dbReference>
<dbReference type="Gene3D" id="3.40.50.10330">
    <property type="entry name" value="Probable inorganic polyphosphate/atp-NAD kinase, domain 1"/>
    <property type="match status" value="1"/>
</dbReference>
<reference evidence="2 3" key="1">
    <citation type="submission" date="2019-02" db="EMBL/GenBank/DDBJ databases">
        <title>Pedobacter kyonggii whole genome sequence analysis.</title>
        <authorList>
            <person name="Dahal R.H."/>
        </authorList>
    </citation>
    <scope>NUCLEOTIDE SEQUENCE [LARGE SCALE GENOMIC DNA]</scope>
    <source>
        <strain evidence="2 3">K-4-11-1</strain>
    </source>
</reference>
<keyword evidence="3" id="KW-1185">Reference proteome</keyword>
<evidence type="ECO:0000313" key="2">
    <source>
        <dbReference type="EMBL" id="TBO42841.1"/>
    </source>
</evidence>
<gene>
    <name evidence="2" type="ORF">EYS08_08550</name>
</gene>
<dbReference type="InterPro" id="IPR045540">
    <property type="entry name" value="YegS/DAGK_C"/>
</dbReference>
<dbReference type="InterPro" id="IPR017438">
    <property type="entry name" value="ATP-NAD_kinase_N"/>
</dbReference>
<dbReference type="AlphaFoldDB" id="A0A4Q9HDT6"/>
<proteinExistence type="predicted"/>
<name>A0A4Q9HDT6_9SPHI</name>
<feature type="domain" description="DAGKc" evidence="1">
    <location>
        <begin position="3"/>
        <end position="129"/>
    </location>
</feature>
<protein>
    <submittedName>
        <fullName evidence="2">Diacylglycerol kinase</fullName>
    </submittedName>
</protein>
<accession>A0A4Q9HDT6</accession>
<dbReference type="GO" id="GO:0016301">
    <property type="term" value="F:kinase activity"/>
    <property type="evidence" value="ECO:0007669"/>
    <property type="project" value="UniProtKB-KW"/>
</dbReference>
<keyword evidence="2" id="KW-0808">Transferase</keyword>
<dbReference type="EMBL" id="SIXF01000006">
    <property type="protein sequence ID" value="TBO42841.1"/>
    <property type="molecule type" value="Genomic_DNA"/>
</dbReference>
<dbReference type="SUPFAM" id="SSF111331">
    <property type="entry name" value="NAD kinase/diacylglycerol kinase-like"/>
    <property type="match status" value="1"/>
</dbReference>
<dbReference type="OrthoDB" id="142078at2"/>